<accession>A0ABS8N5L0</accession>
<evidence type="ECO:0000313" key="7">
    <source>
        <dbReference type="Proteomes" id="UP001165422"/>
    </source>
</evidence>
<reference evidence="6" key="1">
    <citation type="submission" date="2021-11" db="EMBL/GenBank/DDBJ databases">
        <authorList>
            <person name="Qingchun L."/>
            <person name="Dong Z."/>
            <person name="Zongwei Q."/>
            <person name="Jia Z."/>
            <person name="Duotao L."/>
        </authorList>
    </citation>
    <scope>NUCLEOTIDE SEQUENCE</scope>
    <source>
        <strain evidence="6">WLY-B-L2</strain>
    </source>
</reference>
<dbReference type="InterPro" id="IPR027417">
    <property type="entry name" value="P-loop_NTPase"/>
</dbReference>
<dbReference type="RefSeq" id="WP_229981449.1">
    <property type="nucleotide sequence ID" value="NZ_JAJJPB010000010.1"/>
</dbReference>
<gene>
    <name evidence="6" type="ORF">LN736_09580</name>
</gene>
<keyword evidence="4" id="KW-0175">Coiled coil</keyword>
<evidence type="ECO:0000256" key="1">
    <source>
        <dbReference type="ARBA" id="ARBA00006930"/>
    </source>
</evidence>
<evidence type="ECO:0000256" key="4">
    <source>
        <dbReference type="SAM" id="Coils"/>
    </source>
</evidence>
<dbReference type="SUPFAM" id="SSF75712">
    <property type="entry name" value="Rad50 coiled-coil Zn hook"/>
    <property type="match status" value="1"/>
</dbReference>
<feature type="coiled-coil region" evidence="4">
    <location>
        <begin position="420"/>
        <end position="447"/>
    </location>
</feature>
<evidence type="ECO:0000256" key="2">
    <source>
        <dbReference type="ARBA" id="ARBA00011322"/>
    </source>
</evidence>
<dbReference type="PANTHER" id="PTHR32114:SF2">
    <property type="entry name" value="ABC TRANSPORTER ABCH.3"/>
    <property type="match status" value="1"/>
</dbReference>
<sequence length="664" mass="76887">MCKKIFLEKLVLKNFKGIKDLTVDFSKVTDIYGDNATGKTTLFDAFMWLLFDKDSQDKSRFDVQPLDENNNVVKMIETEVDAIIRVNDTEILLGKVLRQKWVKKRGQVDSEFKGYETTYSIDNVPKKQNEYKKFVSEIIQEDIFKLITNPVYFSTDIKWQDRKKILMDIIGEVTDEDVIDSKESLKPLAELLKNKSIEEIKKSINATIKKLIKEKESIPPRVDEKRRELKDDIDFSGLDFRKAGIVAGIKSLEEKLIDKSKINDELLAKKDELYALKSKLKDIEHGEMKKTQSVKNKISEKLRDINSQIAEIKFNIKSLEIEKANNLKMAGKLEVEIKSLRSEWHRENKKVFELPENVRICPLCKRPFSDGDIAKHQKELQENFRKERAENLKKITVRGQAKANELKKYKKIISQKDADLKATSEKLNLLNKRKVELQNQINSFKSSVDMNGNKEYQEILKQIGSLQAELSKPVKEDSQIKELKEKKQSLEVELEKINRELGYKDMNKQVNKRIDELLDKEKSIAQQIANLEKRDDLCNEFIKTKIRLLEKGINEKFKYVEFRFFKLQVNGGIEEDCEPLVNGVPFNTSLNNAARINAGIDIINTLCKHYRITAPVFIDNKESVTRIISTDAQIINLIVSEADKTLRIQKGNNEETLDRLDSCA</sequence>
<comment type="subunit">
    <text evidence="2">Heterodimer of SbcC and SbcD.</text>
</comment>
<dbReference type="Gene3D" id="3.40.50.300">
    <property type="entry name" value="P-loop containing nucleotide triphosphate hydrolases"/>
    <property type="match status" value="1"/>
</dbReference>
<dbReference type="Proteomes" id="UP001165422">
    <property type="component" value="Unassembled WGS sequence"/>
</dbReference>
<dbReference type="InterPro" id="IPR038729">
    <property type="entry name" value="Rad50/SbcC_AAA"/>
</dbReference>
<organism evidence="6 7">
    <name type="scientific">Clostridium aromativorans</name>
    <dbReference type="NCBI Taxonomy" id="2836848"/>
    <lineage>
        <taxon>Bacteria</taxon>
        <taxon>Bacillati</taxon>
        <taxon>Bacillota</taxon>
        <taxon>Clostridia</taxon>
        <taxon>Eubacteriales</taxon>
        <taxon>Clostridiaceae</taxon>
        <taxon>Clostridium</taxon>
    </lineage>
</organism>
<comment type="similarity">
    <text evidence="1">Belongs to the SMC family. SbcC subfamily.</text>
</comment>
<evidence type="ECO:0000259" key="5">
    <source>
        <dbReference type="Pfam" id="PF13476"/>
    </source>
</evidence>
<comment type="caution">
    <text evidence="6">The sequence shown here is derived from an EMBL/GenBank/DDBJ whole genome shotgun (WGS) entry which is preliminary data.</text>
</comment>
<protein>
    <recommendedName>
        <fullName evidence="3">Nuclease SbcCD subunit C</fullName>
    </recommendedName>
</protein>
<keyword evidence="7" id="KW-1185">Reference proteome</keyword>
<feature type="coiled-coil region" evidence="4">
    <location>
        <begin position="480"/>
        <end position="534"/>
    </location>
</feature>
<proteinExistence type="inferred from homology"/>
<evidence type="ECO:0000313" key="6">
    <source>
        <dbReference type="EMBL" id="MCC9295105.1"/>
    </source>
</evidence>
<dbReference type="PANTHER" id="PTHR32114">
    <property type="entry name" value="ABC TRANSPORTER ABCH.3"/>
    <property type="match status" value="1"/>
</dbReference>
<feature type="domain" description="Rad50/SbcC-type AAA" evidence="5">
    <location>
        <begin position="9"/>
        <end position="216"/>
    </location>
</feature>
<name>A0ABS8N5L0_9CLOT</name>
<dbReference type="EMBL" id="JAJJPB010000010">
    <property type="protein sequence ID" value="MCC9295105.1"/>
    <property type="molecule type" value="Genomic_DNA"/>
</dbReference>
<dbReference type="SUPFAM" id="SSF52540">
    <property type="entry name" value="P-loop containing nucleoside triphosphate hydrolases"/>
    <property type="match status" value="1"/>
</dbReference>
<evidence type="ECO:0000256" key="3">
    <source>
        <dbReference type="ARBA" id="ARBA00013368"/>
    </source>
</evidence>
<dbReference type="Pfam" id="PF13476">
    <property type="entry name" value="AAA_23"/>
    <property type="match status" value="1"/>
</dbReference>